<organism evidence="1 2">
    <name type="scientific">Dovyalis caffra</name>
    <dbReference type="NCBI Taxonomy" id="77055"/>
    <lineage>
        <taxon>Eukaryota</taxon>
        <taxon>Viridiplantae</taxon>
        <taxon>Streptophyta</taxon>
        <taxon>Embryophyta</taxon>
        <taxon>Tracheophyta</taxon>
        <taxon>Spermatophyta</taxon>
        <taxon>Magnoliopsida</taxon>
        <taxon>eudicotyledons</taxon>
        <taxon>Gunneridae</taxon>
        <taxon>Pentapetalae</taxon>
        <taxon>rosids</taxon>
        <taxon>fabids</taxon>
        <taxon>Malpighiales</taxon>
        <taxon>Salicaceae</taxon>
        <taxon>Flacourtieae</taxon>
        <taxon>Dovyalis</taxon>
    </lineage>
</organism>
<protein>
    <submittedName>
        <fullName evidence="1">Uncharacterized protein</fullName>
    </submittedName>
</protein>
<dbReference type="Proteomes" id="UP001314170">
    <property type="component" value="Unassembled WGS sequence"/>
</dbReference>
<evidence type="ECO:0000313" key="2">
    <source>
        <dbReference type="Proteomes" id="UP001314170"/>
    </source>
</evidence>
<proteinExistence type="predicted"/>
<gene>
    <name evidence="1" type="ORF">DCAF_LOCUS26</name>
</gene>
<evidence type="ECO:0000313" key="1">
    <source>
        <dbReference type="EMBL" id="CAK7322417.1"/>
    </source>
</evidence>
<dbReference type="AlphaFoldDB" id="A0AAV1QPM2"/>
<dbReference type="EMBL" id="CAWUPB010000001">
    <property type="protein sequence ID" value="CAK7322417.1"/>
    <property type="molecule type" value="Genomic_DNA"/>
</dbReference>
<accession>A0AAV1QPM2</accession>
<name>A0AAV1QPM2_9ROSI</name>
<comment type="caution">
    <text evidence="1">The sequence shown here is derived from an EMBL/GenBank/DDBJ whole genome shotgun (WGS) entry which is preliminary data.</text>
</comment>
<sequence length="75" mass="8337">MWIGDSLSAVGKSLYVYRRLLFGTRNKTQDLVIELEENRTLTGKGDCGLLAGSFSLCARTKARENSDILRQSPSK</sequence>
<keyword evidence="2" id="KW-1185">Reference proteome</keyword>
<reference evidence="1 2" key="1">
    <citation type="submission" date="2024-01" db="EMBL/GenBank/DDBJ databases">
        <authorList>
            <person name="Waweru B."/>
        </authorList>
    </citation>
    <scope>NUCLEOTIDE SEQUENCE [LARGE SCALE GENOMIC DNA]</scope>
</reference>